<dbReference type="GO" id="GO:0006952">
    <property type="term" value="P:defense response"/>
    <property type="evidence" value="ECO:0007669"/>
    <property type="project" value="UniProtKB-KW"/>
</dbReference>
<organism evidence="3 4">
    <name type="scientific">Acacia crassicarpa</name>
    <name type="common">northern wattle</name>
    <dbReference type="NCBI Taxonomy" id="499986"/>
    <lineage>
        <taxon>Eukaryota</taxon>
        <taxon>Viridiplantae</taxon>
        <taxon>Streptophyta</taxon>
        <taxon>Embryophyta</taxon>
        <taxon>Tracheophyta</taxon>
        <taxon>Spermatophyta</taxon>
        <taxon>Magnoliopsida</taxon>
        <taxon>eudicotyledons</taxon>
        <taxon>Gunneridae</taxon>
        <taxon>Pentapetalae</taxon>
        <taxon>rosids</taxon>
        <taxon>fabids</taxon>
        <taxon>Fabales</taxon>
        <taxon>Fabaceae</taxon>
        <taxon>Caesalpinioideae</taxon>
        <taxon>mimosoid clade</taxon>
        <taxon>Acacieae</taxon>
        <taxon>Acacia</taxon>
    </lineage>
</organism>
<name>A0AAE1JCZ1_9FABA</name>
<feature type="domain" description="NB-ARC" evidence="2">
    <location>
        <begin position="176"/>
        <end position="239"/>
    </location>
</feature>
<dbReference type="InterPro" id="IPR027417">
    <property type="entry name" value="P-loop_NTPase"/>
</dbReference>
<evidence type="ECO:0000259" key="2">
    <source>
        <dbReference type="Pfam" id="PF00931"/>
    </source>
</evidence>
<evidence type="ECO:0000256" key="1">
    <source>
        <dbReference type="ARBA" id="ARBA00022821"/>
    </source>
</evidence>
<comment type="caution">
    <text evidence="3">The sequence shown here is derived from an EMBL/GenBank/DDBJ whole genome shotgun (WGS) entry which is preliminary data.</text>
</comment>
<dbReference type="SUPFAM" id="SSF52047">
    <property type="entry name" value="RNI-like"/>
    <property type="match status" value="1"/>
</dbReference>
<sequence length="794" mass="90579">MITGAEASLVFGVAKNALGVVGRGLEYNSTRDNLEAAVNDLSPMVDQIEDSMKEMNLSTKHVRKLKKLLEKNRDDLKNNQIKWYNWVLAPISQWKLSREHAALERFVSVQTQLQMFQLLVKILFTLSPQGQSHESAHNSDRTTFDNRFAERFPRFTVGLDGNSMQELKAILLGHDLKVQGELQVLNLYGIPGSGKTTMAEALCRDRQVQGNFNQNIIFETLGSKSKSDEAMVRKLREKVTACGQSPVLLVLDDVWPHPENIEMINNLTLPAGSRILVTSRAAMTTVKTRCVEVRPLSPGDAETLFLHSIQPSNIDFKDPENRKILIEILEGCKGLPLAIEFVGRKLHGNQPIEAFQKMQLEWSQGRSILDSHEDLLTRLQNSVDESMKECFMDLGLFPEDQKIPFTPLIDMWIELFELNEPAILSAVLTIQRLIAMNLADRVIVRRKIGRDLDNYYNNHFLMQHDLFRELAIHMSLKEPLENRRSLIIDIYGNPNDPPKWWPKQPQSVAAPSILSISTDQNITPNWCNIQAAATVVLVLNLKTSEYTLPEFIKDMKNLKLLIVTNYGVFKTDLRNLQLLASLLSLKTIRFEQISISSLCDLKKVHKLSLYLCDVKEAFENNSFDFSEAMPKLEDLSIEYCKDLVNLPTGLFNIVAMKKLTISSCHKFIRLPEEIGKLENLETLRITYCAAFEQIPDSITKLKNLSLLDISFCVSLKKLPDNIGKLQNLKRLYMTGCSTRELPDSVIDLNKLESVICDEYASLCWEVVIKNWFYMLKRDVNITKTDMDVNLDWLF</sequence>
<dbReference type="Proteomes" id="UP001293593">
    <property type="component" value="Unassembled WGS sequence"/>
</dbReference>
<dbReference type="Pfam" id="PF00931">
    <property type="entry name" value="NB-ARC"/>
    <property type="match status" value="1"/>
</dbReference>
<reference evidence="3" key="1">
    <citation type="submission" date="2023-10" db="EMBL/GenBank/DDBJ databases">
        <title>Chromosome-level genome of the transformable northern wattle, Acacia crassicarpa.</title>
        <authorList>
            <person name="Massaro I."/>
            <person name="Sinha N.R."/>
            <person name="Poethig S."/>
            <person name="Leichty A.R."/>
        </authorList>
    </citation>
    <scope>NUCLEOTIDE SEQUENCE</scope>
    <source>
        <strain evidence="3">Acra3RX</strain>
        <tissue evidence="3">Leaf</tissue>
    </source>
</reference>
<keyword evidence="1" id="KW-0611">Plant defense</keyword>
<dbReference type="PANTHER" id="PTHR36766">
    <property type="entry name" value="PLANT BROAD-SPECTRUM MILDEW RESISTANCE PROTEIN RPW8"/>
    <property type="match status" value="1"/>
</dbReference>
<dbReference type="EMBL" id="JAWXYG010000007">
    <property type="protein sequence ID" value="KAK4267303.1"/>
    <property type="molecule type" value="Genomic_DNA"/>
</dbReference>
<dbReference type="InterPro" id="IPR002182">
    <property type="entry name" value="NB-ARC"/>
</dbReference>
<evidence type="ECO:0000313" key="4">
    <source>
        <dbReference type="Proteomes" id="UP001293593"/>
    </source>
</evidence>
<dbReference type="SUPFAM" id="SSF52540">
    <property type="entry name" value="P-loop containing nucleoside triphosphate hydrolases"/>
    <property type="match status" value="1"/>
</dbReference>
<dbReference type="InterPro" id="IPR032675">
    <property type="entry name" value="LRR_dom_sf"/>
</dbReference>
<dbReference type="Gene3D" id="3.40.50.300">
    <property type="entry name" value="P-loop containing nucleotide triphosphate hydrolases"/>
    <property type="match status" value="1"/>
</dbReference>
<gene>
    <name evidence="3" type="ORF">QN277_024101</name>
</gene>
<dbReference type="PANTHER" id="PTHR36766:SF3">
    <property type="entry name" value="RPW8 DOMAIN-CONTAINING PROTEIN"/>
    <property type="match status" value="1"/>
</dbReference>
<accession>A0AAE1JCZ1</accession>
<proteinExistence type="predicted"/>
<protein>
    <recommendedName>
        <fullName evidence="2">NB-ARC domain-containing protein</fullName>
    </recommendedName>
</protein>
<dbReference type="InterPro" id="IPR036388">
    <property type="entry name" value="WH-like_DNA-bd_sf"/>
</dbReference>
<dbReference type="AlphaFoldDB" id="A0AAE1JCZ1"/>
<dbReference type="GO" id="GO:0043531">
    <property type="term" value="F:ADP binding"/>
    <property type="evidence" value="ECO:0007669"/>
    <property type="project" value="InterPro"/>
</dbReference>
<dbReference type="Gene3D" id="3.80.10.10">
    <property type="entry name" value="Ribonuclease Inhibitor"/>
    <property type="match status" value="1"/>
</dbReference>
<dbReference type="Gene3D" id="1.10.10.10">
    <property type="entry name" value="Winged helix-like DNA-binding domain superfamily/Winged helix DNA-binding domain"/>
    <property type="match status" value="1"/>
</dbReference>
<dbReference type="PRINTS" id="PR00364">
    <property type="entry name" value="DISEASERSIST"/>
</dbReference>
<evidence type="ECO:0000313" key="3">
    <source>
        <dbReference type="EMBL" id="KAK4267303.1"/>
    </source>
</evidence>
<keyword evidence="4" id="KW-1185">Reference proteome</keyword>